<gene>
    <name evidence="2" type="ORF">Sru01_23360</name>
</gene>
<reference evidence="2" key="1">
    <citation type="submission" date="2021-01" db="EMBL/GenBank/DDBJ databases">
        <title>Whole genome shotgun sequence of Sphaerisporangium rufum NBRC 109079.</title>
        <authorList>
            <person name="Komaki H."/>
            <person name="Tamura T."/>
        </authorList>
    </citation>
    <scope>NUCLEOTIDE SEQUENCE</scope>
    <source>
        <strain evidence="2">NBRC 109079</strain>
    </source>
</reference>
<proteinExistence type="predicted"/>
<keyword evidence="3" id="KW-1185">Reference proteome</keyword>
<feature type="compositionally biased region" description="Low complexity" evidence="1">
    <location>
        <begin position="15"/>
        <end position="32"/>
    </location>
</feature>
<feature type="compositionally biased region" description="Basic residues" evidence="1">
    <location>
        <begin position="35"/>
        <end position="55"/>
    </location>
</feature>
<name>A0A919UZ28_9ACTN</name>
<comment type="caution">
    <text evidence="2">The sequence shown here is derived from an EMBL/GenBank/DDBJ whole genome shotgun (WGS) entry which is preliminary data.</text>
</comment>
<evidence type="ECO:0000313" key="2">
    <source>
        <dbReference type="EMBL" id="GII77354.1"/>
    </source>
</evidence>
<accession>A0A919UZ28</accession>
<evidence type="ECO:0000313" key="3">
    <source>
        <dbReference type="Proteomes" id="UP000655287"/>
    </source>
</evidence>
<dbReference type="Proteomes" id="UP000655287">
    <property type="component" value="Unassembled WGS sequence"/>
</dbReference>
<protein>
    <submittedName>
        <fullName evidence="2">Uncharacterized protein</fullName>
    </submittedName>
</protein>
<organism evidence="2 3">
    <name type="scientific">Sphaerisporangium rufum</name>
    <dbReference type="NCBI Taxonomy" id="1381558"/>
    <lineage>
        <taxon>Bacteria</taxon>
        <taxon>Bacillati</taxon>
        <taxon>Actinomycetota</taxon>
        <taxon>Actinomycetes</taxon>
        <taxon>Streptosporangiales</taxon>
        <taxon>Streptosporangiaceae</taxon>
        <taxon>Sphaerisporangium</taxon>
    </lineage>
</organism>
<evidence type="ECO:0000256" key="1">
    <source>
        <dbReference type="SAM" id="MobiDB-lite"/>
    </source>
</evidence>
<feature type="region of interest" description="Disordered" evidence="1">
    <location>
        <begin position="1"/>
        <end position="64"/>
    </location>
</feature>
<sequence length="90" mass="10254">MTRPARTPRERPRARGTAAHWRPAGIRRASGAGRPGRRPVRRRRRSSAAGHRWRKPSTSGRRYEMKKITIRKVGPVRLTAAACSIYKNVN</sequence>
<dbReference type="EMBL" id="BOOU01000034">
    <property type="protein sequence ID" value="GII77354.1"/>
    <property type="molecule type" value="Genomic_DNA"/>
</dbReference>
<dbReference type="AlphaFoldDB" id="A0A919UZ28"/>